<sequence>MEHKPLPQDTGLAFYSKVSASISHELKNALAVINESAGFLEDVTLMVQKGIPLDPGRLSTLAGTVLKQVQRSNTIIKNMNRLAHSLDEKQAVVDIASLLELMLHVSERNAVSRGVKITGTFPEAPVSITTHPFFLETLVWLLLELSMETCGDARAVNVAVTGTGAGAGMTFSGLEALTGAGADAFLAGRSGPLLEALGANLEIIEGKGRFVLSLPAAFSVDR</sequence>
<dbReference type="GO" id="GO:0000155">
    <property type="term" value="F:phosphorelay sensor kinase activity"/>
    <property type="evidence" value="ECO:0007669"/>
    <property type="project" value="InterPro"/>
</dbReference>
<dbReference type="RefSeq" id="WP_012175748.1">
    <property type="nucleotide sequence ID" value="NC_009943.1"/>
</dbReference>
<dbReference type="KEGG" id="dol:Dole_2332"/>
<organism evidence="3 4">
    <name type="scientific">Desulfosudis oleivorans (strain DSM 6200 / JCM 39069 / Hxd3)</name>
    <name type="common">Desulfococcus oleovorans</name>
    <dbReference type="NCBI Taxonomy" id="96561"/>
    <lineage>
        <taxon>Bacteria</taxon>
        <taxon>Pseudomonadati</taxon>
        <taxon>Thermodesulfobacteriota</taxon>
        <taxon>Desulfobacteria</taxon>
        <taxon>Desulfobacterales</taxon>
        <taxon>Desulfosudaceae</taxon>
        <taxon>Desulfosudis</taxon>
    </lineage>
</organism>
<keyword evidence="4" id="KW-1185">Reference proteome</keyword>
<proteinExistence type="predicted"/>
<dbReference type="InterPro" id="IPR003661">
    <property type="entry name" value="HisK_dim/P_dom"/>
</dbReference>
<dbReference type="OrthoDB" id="5417790at2"/>
<dbReference type="Gene3D" id="1.10.287.130">
    <property type="match status" value="1"/>
</dbReference>
<dbReference type="STRING" id="96561.Dole_2332"/>
<dbReference type="Proteomes" id="UP000008561">
    <property type="component" value="Chromosome"/>
</dbReference>
<evidence type="ECO:0000313" key="3">
    <source>
        <dbReference type="EMBL" id="ABW68136.1"/>
    </source>
</evidence>
<gene>
    <name evidence="3" type="ordered locus">Dole_2332</name>
</gene>
<dbReference type="HOGENOM" id="CLU_108407_0_0_7"/>
<accession>A8ZV46</accession>
<dbReference type="EMBL" id="CP000859">
    <property type="protein sequence ID" value="ABW68136.1"/>
    <property type="molecule type" value="Genomic_DNA"/>
</dbReference>
<dbReference type="InterPro" id="IPR036097">
    <property type="entry name" value="HisK_dim/P_sf"/>
</dbReference>
<name>A8ZV46_DESOH</name>
<dbReference type="CDD" id="cd00082">
    <property type="entry name" value="HisKA"/>
    <property type="match status" value="1"/>
</dbReference>
<comment type="catalytic activity">
    <reaction evidence="1">
        <text>ATP + protein L-histidine = ADP + protein N-phospho-L-histidine.</text>
        <dbReference type="EC" id="2.7.13.3"/>
    </reaction>
</comment>
<dbReference type="SUPFAM" id="SSF47384">
    <property type="entry name" value="Homodimeric domain of signal transducing histidine kinase"/>
    <property type="match status" value="1"/>
</dbReference>
<keyword evidence="3" id="KW-0418">Kinase</keyword>
<keyword evidence="3" id="KW-0808">Transferase</keyword>
<evidence type="ECO:0000256" key="1">
    <source>
        <dbReference type="ARBA" id="ARBA00000085"/>
    </source>
</evidence>
<evidence type="ECO:0000256" key="2">
    <source>
        <dbReference type="ARBA" id="ARBA00012438"/>
    </source>
</evidence>
<reference evidence="3 4" key="1">
    <citation type="submission" date="2007-10" db="EMBL/GenBank/DDBJ databases">
        <title>Complete sequence of Desulfococcus oleovorans Hxd3.</title>
        <authorList>
            <consortium name="US DOE Joint Genome Institute"/>
            <person name="Copeland A."/>
            <person name="Lucas S."/>
            <person name="Lapidus A."/>
            <person name="Barry K."/>
            <person name="Glavina del Rio T."/>
            <person name="Dalin E."/>
            <person name="Tice H."/>
            <person name="Pitluck S."/>
            <person name="Kiss H."/>
            <person name="Brettin T."/>
            <person name="Bruce D."/>
            <person name="Detter J.C."/>
            <person name="Han C."/>
            <person name="Schmutz J."/>
            <person name="Larimer F."/>
            <person name="Land M."/>
            <person name="Hauser L."/>
            <person name="Kyrpides N."/>
            <person name="Kim E."/>
            <person name="Wawrik B."/>
            <person name="Richardson P."/>
        </authorList>
    </citation>
    <scope>NUCLEOTIDE SEQUENCE [LARGE SCALE GENOMIC DNA]</scope>
    <source>
        <strain evidence="4">DSM 6200 / JCM 39069 / Hxd3</strain>
    </source>
</reference>
<dbReference type="eggNOG" id="COG4191">
    <property type="taxonomic scope" value="Bacteria"/>
</dbReference>
<dbReference type="AlphaFoldDB" id="A8ZV46"/>
<dbReference type="EC" id="2.7.13.3" evidence="2"/>
<evidence type="ECO:0000313" key="4">
    <source>
        <dbReference type="Proteomes" id="UP000008561"/>
    </source>
</evidence>
<protein>
    <recommendedName>
        <fullName evidence="2">histidine kinase</fullName>
        <ecNumber evidence="2">2.7.13.3</ecNumber>
    </recommendedName>
</protein>